<feature type="signal peptide" evidence="3">
    <location>
        <begin position="1"/>
        <end position="23"/>
    </location>
</feature>
<keyword evidence="3" id="KW-0732">Signal</keyword>
<dbReference type="Pfam" id="PF19236">
    <property type="entry name" value="ADAMTS_CR_3"/>
    <property type="match status" value="1"/>
</dbReference>
<dbReference type="EMBL" id="JBBHLL010000227">
    <property type="protein sequence ID" value="KAK7808912.1"/>
    <property type="molecule type" value="Genomic_DNA"/>
</dbReference>
<gene>
    <name evidence="5" type="ORF">U0070_005319</name>
</gene>
<feature type="chain" id="PRO_5043877979" description="ADAMTS/ADAMTS-like cysteine-rich domain-containing protein" evidence="3">
    <location>
        <begin position="24"/>
        <end position="121"/>
    </location>
</feature>
<dbReference type="PANTHER" id="PTHR13723:SF27">
    <property type="entry name" value="A DISINTEGRIN AND METALLOPROTEINASE WITH THROMBOSPONDIN MOTIFS 6"/>
    <property type="match status" value="1"/>
</dbReference>
<dbReference type="PANTHER" id="PTHR13723">
    <property type="entry name" value="ADAMTS A DISINTEGRIN AND METALLOPROTEASE WITH THROMBOSPONDIN MOTIFS PROTEASE"/>
    <property type="match status" value="1"/>
</dbReference>
<evidence type="ECO:0000313" key="5">
    <source>
        <dbReference type="EMBL" id="KAK7808912.1"/>
    </source>
</evidence>
<accession>A0AAW0I430</accession>
<keyword evidence="6" id="KW-1185">Reference proteome</keyword>
<organism evidence="5 6">
    <name type="scientific">Myodes glareolus</name>
    <name type="common">Bank vole</name>
    <name type="synonym">Clethrionomys glareolus</name>
    <dbReference type="NCBI Taxonomy" id="447135"/>
    <lineage>
        <taxon>Eukaryota</taxon>
        <taxon>Metazoa</taxon>
        <taxon>Chordata</taxon>
        <taxon>Craniata</taxon>
        <taxon>Vertebrata</taxon>
        <taxon>Euteleostomi</taxon>
        <taxon>Mammalia</taxon>
        <taxon>Eutheria</taxon>
        <taxon>Euarchontoglires</taxon>
        <taxon>Glires</taxon>
        <taxon>Rodentia</taxon>
        <taxon>Myomorpha</taxon>
        <taxon>Muroidea</taxon>
        <taxon>Cricetidae</taxon>
        <taxon>Arvicolinae</taxon>
        <taxon>Myodes</taxon>
    </lineage>
</organism>
<evidence type="ECO:0000259" key="4">
    <source>
        <dbReference type="Pfam" id="PF19236"/>
    </source>
</evidence>
<sequence length="121" mass="12999">MSLHHSFLGEPLHFFHLCFVCLGGVKPCALNCLAEGYNFYTERAPAVIDGTQCNADSLDICINGECKHVGCDNILGSDAREDRCRVCGGDGSTCDAIEGFFNDSLPRGGEYGENSSSGELR</sequence>
<evidence type="ECO:0000256" key="1">
    <source>
        <dbReference type="ARBA" id="ARBA00004613"/>
    </source>
</evidence>
<dbReference type="GO" id="GO:0005576">
    <property type="term" value="C:extracellular region"/>
    <property type="evidence" value="ECO:0007669"/>
    <property type="project" value="UniProtKB-SubCell"/>
</dbReference>
<evidence type="ECO:0000256" key="3">
    <source>
        <dbReference type="SAM" id="SignalP"/>
    </source>
</evidence>
<dbReference type="PRINTS" id="PR01857">
    <property type="entry name" value="ADAMTSFAMILY"/>
</dbReference>
<comment type="caution">
    <text evidence="5">The sequence shown here is derived from an EMBL/GenBank/DDBJ whole genome shotgun (WGS) entry which is preliminary data.</text>
</comment>
<evidence type="ECO:0000313" key="6">
    <source>
        <dbReference type="Proteomes" id="UP001488838"/>
    </source>
</evidence>
<reference evidence="5 6" key="1">
    <citation type="journal article" date="2023" name="bioRxiv">
        <title>Conserved and derived expression patterns and positive selection on dental genes reveal complex evolutionary context of ever-growing rodent molars.</title>
        <authorList>
            <person name="Calamari Z.T."/>
            <person name="Song A."/>
            <person name="Cohen E."/>
            <person name="Akter M."/>
            <person name="Roy R.D."/>
            <person name="Hallikas O."/>
            <person name="Christensen M.M."/>
            <person name="Li P."/>
            <person name="Marangoni P."/>
            <person name="Jernvall J."/>
            <person name="Klein O.D."/>
        </authorList>
    </citation>
    <scope>NUCLEOTIDE SEQUENCE [LARGE SCALE GENOMIC DNA]</scope>
    <source>
        <strain evidence="5">V071</strain>
    </source>
</reference>
<name>A0AAW0I430_MYOGA</name>
<proteinExistence type="predicted"/>
<evidence type="ECO:0000256" key="2">
    <source>
        <dbReference type="ARBA" id="ARBA00022525"/>
    </source>
</evidence>
<dbReference type="GO" id="GO:0006508">
    <property type="term" value="P:proteolysis"/>
    <property type="evidence" value="ECO:0007669"/>
    <property type="project" value="TreeGrafter"/>
</dbReference>
<protein>
    <recommendedName>
        <fullName evidence="4">ADAMTS/ADAMTS-like cysteine-rich domain-containing protein</fullName>
    </recommendedName>
</protein>
<comment type="subcellular location">
    <subcellularLocation>
        <location evidence="1">Secreted</location>
    </subcellularLocation>
</comment>
<feature type="domain" description="ADAMTS/ADAMTS-like cysteine-rich" evidence="4">
    <location>
        <begin position="26"/>
        <end position="94"/>
    </location>
</feature>
<dbReference type="InterPro" id="IPR013273">
    <property type="entry name" value="ADAMTS/ADAMTS-like"/>
</dbReference>
<dbReference type="GO" id="GO:0004222">
    <property type="term" value="F:metalloendopeptidase activity"/>
    <property type="evidence" value="ECO:0007669"/>
    <property type="project" value="TreeGrafter"/>
</dbReference>
<dbReference type="Gene3D" id="2.60.120.830">
    <property type="match status" value="1"/>
</dbReference>
<dbReference type="GO" id="GO:0031012">
    <property type="term" value="C:extracellular matrix"/>
    <property type="evidence" value="ECO:0007669"/>
    <property type="project" value="TreeGrafter"/>
</dbReference>
<dbReference type="GO" id="GO:0030198">
    <property type="term" value="P:extracellular matrix organization"/>
    <property type="evidence" value="ECO:0007669"/>
    <property type="project" value="InterPro"/>
</dbReference>
<dbReference type="AlphaFoldDB" id="A0AAW0I430"/>
<dbReference type="Proteomes" id="UP001488838">
    <property type="component" value="Unassembled WGS sequence"/>
</dbReference>
<dbReference type="InterPro" id="IPR050439">
    <property type="entry name" value="ADAMTS_ADAMTS-like"/>
</dbReference>
<dbReference type="InterPro" id="IPR045371">
    <property type="entry name" value="ADAMTS_CR_3"/>
</dbReference>
<keyword evidence="2" id="KW-0964">Secreted</keyword>